<keyword evidence="3" id="KW-0731">Sigma factor</keyword>
<dbReference type="InterPro" id="IPR013249">
    <property type="entry name" value="RNA_pol_sigma70_r4_t2"/>
</dbReference>
<dbReference type="Gene3D" id="1.10.1740.10">
    <property type="match status" value="1"/>
</dbReference>
<evidence type="ECO:0000256" key="3">
    <source>
        <dbReference type="ARBA" id="ARBA00023082"/>
    </source>
</evidence>
<gene>
    <name evidence="9" type="ORF">ACFSQZ_14825</name>
</gene>
<feature type="region of interest" description="Disordered" evidence="6">
    <location>
        <begin position="120"/>
        <end position="156"/>
    </location>
</feature>
<dbReference type="RefSeq" id="WP_377092601.1">
    <property type="nucleotide sequence ID" value="NZ_JBHSJM010000001.1"/>
</dbReference>
<feature type="domain" description="RNA polymerase sigma factor 70 region 4 type 2" evidence="8">
    <location>
        <begin position="158"/>
        <end position="210"/>
    </location>
</feature>
<feature type="compositionally biased region" description="Basic and acidic residues" evidence="6">
    <location>
        <begin position="145"/>
        <end position="156"/>
    </location>
</feature>
<evidence type="ECO:0000256" key="2">
    <source>
        <dbReference type="ARBA" id="ARBA00023015"/>
    </source>
</evidence>
<keyword evidence="10" id="KW-1185">Reference proteome</keyword>
<feature type="domain" description="RNA polymerase sigma-70 region 2" evidence="7">
    <location>
        <begin position="50"/>
        <end position="116"/>
    </location>
</feature>
<dbReference type="Pfam" id="PF04542">
    <property type="entry name" value="Sigma70_r2"/>
    <property type="match status" value="1"/>
</dbReference>
<dbReference type="SUPFAM" id="SSF88946">
    <property type="entry name" value="Sigma2 domain of RNA polymerase sigma factors"/>
    <property type="match status" value="1"/>
</dbReference>
<comment type="similarity">
    <text evidence="1">Belongs to the sigma-70 factor family. ECF subfamily.</text>
</comment>
<dbReference type="NCBIfam" id="TIGR02937">
    <property type="entry name" value="sigma70-ECF"/>
    <property type="match status" value="1"/>
</dbReference>
<keyword evidence="5" id="KW-0804">Transcription</keyword>
<evidence type="ECO:0000256" key="5">
    <source>
        <dbReference type="ARBA" id="ARBA00023163"/>
    </source>
</evidence>
<dbReference type="Gene3D" id="1.10.10.10">
    <property type="entry name" value="Winged helix-like DNA-binding domain superfamily/Winged helix DNA-binding domain"/>
    <property type="match status" value="1"/>
</dbReference>
<dbReference type="PANTHER" id="PTHR43133:SF8">
    <property type="entry name" value="RNA POLYMERASE SIGMA FACTOR HI_1459-RELATED"/>
    <property type="match status" value="1"/>
</dbReference>
<dbReference type="InterPro" id="IPR013325">
    <property type="entry name" value="RNA_pol_sigma_r2"/>
</dbReference>
<accession>A0ABW5E7T6</accession>
<dbReference type="EMBL" id="JBHUJC010000045">
    <property type="protein sequence ID" value="MFD2277740.1"/>
    <property type="molecule type" value="Genomic_DNA"/>
</dbReference>
<dbReference type="InterPro" id="IPR039425">
    <property type="entry name" value="RNA_pol_sigma-70-like"/>
</dbReference>
<dbReference type="InterPro" id="IPR014284">
    <property type="entry name" value="RNA_pol_sigma-70_dom"/>
</dbReference>
<evidence type="ECO:0000259" key="8">
    <source>
        <dbReference type="Pfam" id="PF08281"/>
    </source>
</evidence>
<organism evidence="9 10">
    <name type="scientific">Rubritalea spongiae</name>
    <dbReference type="NCBI Taxonomy" id="430797"/>
    <lineage>
        <taxon>Bacteria</taxon>
        <taxon>Pseudomonadati</taxon>
        <taxon>Verrucomicrobiota</taxon>
        <taxon>Verrucomicrobiia</taxon>
        <taxon>Verrucomicrobiales</taxon>
        <taxon>Rubritaleaceae</taxon>
        <taxon>Rubritalea</taxon>
    </lineage>
</organism>
<reference evidence="10" key="1">
    <citation type="journal article" date="2019" name="Int. J. Syst. Evol. Microbiol.">
        <title>The Global Catalogue of Microorganisms (GCM) 10K type strain sequencing project: providing services to taxonomists for standard genome sequencing and annotation.</title>
        <authorList>
            <consortium name="The Broad Institute Genomics Platform"/>
            <consortium name="The Broad Institute Genome Sequencing Center for Infectious Disease"/>
            <person name="Wu L."/>
            <person name="Ma J."/>
        </authorList>
    </citation>
    <scope>NUCLEOTIDE SEQUENCE [LARGE SCALE GENOMIC DNA]</scope>
    <source>
        <strain evidence="10">JCM 16545</strain>
    </source>
</reference>
<dbReference type="Pfam" id="PF08281">
    <property type="entry name" value="Sigma70_r4_2"/>
    <property type="match status" value="1"/>
</dbReference>
<evidence type="ECO:0000256" key="6">
    <source>
        <dbReference type="SAM" id="MobiDB-lite"/>
    </source>
</evidence>
<dbReference type="PANTHER" id="PTHR43133">
    <property type="entry name" value="RNA POLYMERASE ECF-TYPE SIGMA FACTO"/>
    <property type="match status" value="1"/>
</dbReference>
<evidence type="ECO:0000259" key="7">
    <source>
        <dbReference type="Pfam" id="PF04542"/>
    </source>
</evidence>
<evidence type="ECO:0000313" key="9">
    <source>
        <dbReference type="EMBL" id="MFD2277740.1"/>
    </source>
</evidence>
<dbReference type="Proteomes" id="UP001597297">
    <property type="component" value="Unassembled WGS sequence"/>
</dbReference>
<dbReference type="InterPro" id="IPR007627">
    <property type="entry name" value="RNA_pol_sigma70_r2"/>
</dbReference>
<keyword evidence="4" id="KW-0238">DNA-binding</keyword>
<evidence type="ECO:0000256" key="4">
    <source>
        <dbReference type="ARBA" id="ARBA00023125"/>
    </source>
</evidence>
<dbReference type="CDD" id="cd06171">
    <property type="entry name" value="Sigma70_r4"/>
    <property type="match status" value="1"/>
</dbReference>
<sequence length="216" mass="24594">MNISRQISSNFLMGDVTSEAAGNGGAGDGPSDQELVRRAQAGNYEAFDRLVTRHRGKVYAMIVNMVHNDADAWDYSQDAFVKAWKALPKFENRAAFSTWMFRIAHNVVYDAMRRKKMQSEGELDDSLLNAESIDSSARTAPRNPARPDEEMDRHERRDEIDKALKQLSPEHREVIILREVQGLDYAEIAEVMQSTKGTVMSRLFYARKKLQTLLKP</sequence>
<dbReference type="SUPFAM" id="SSF88659">
    <property type="entry name" value="Sigma3 and sigma4 domains of RNA polymerase sigma factors"/>
    <property type="match status" value="1"/>
</dbReference>
<protein>
    <submittedName>
        <fullName evidence="9">RNA polymerase sigma factor</fullName>
    </submittedName>
</protein>
<dbReference type="InterPro" id="IPR013324">
    <property type="entry name" value="RNA_pol_sigma_r3/r4-like"/>
</dbReference>
<name>A0ABW5E7T6_9BACT</name>
<dbReference type="InterPro" id="IPR036388">
    <property type="entry name" value="WH-like_DNA-bd_sf"/>
</dbReference>
<evidence type="ECO:0000256" key="1">
    <source>
        <dbReference type="ARBA" id="ARBA00010641"/>
    </source>
</evidence>
<proteinExistence type="inferred from homology"/>
<evidence type="ECO:0000313" key="10">
    <source>
        <dbReference type="Proteomes" id="UP001597297"/>
    </source>
</evidence>
<keyword evidence="2" id="KW-0805">Transcription regulation</keyword>
<comment type="caution">
    <text evidence="9">The sequence shown here is derived from an EMBL/GenBank/DDBJ whole genome shotgun (WGS) entry which is preliminary data.</text>
</comment>